<feature type="compositionally biased region" description="Pro residues" evidence="1">
    <location>
        <begin position="61"/>
        <end position="77"/>
    </location>
</feature>
<evidence type="ECO:0000259" key="2">
    <source>
        <dbReference type="Pfam" id="PF01764"/>
    </source>
</evidence>
<feature type="region of interest" description="Disordered" evidence="1">
    <location>
        <begin position="184"/>
        <end position="229"/>
    </location>
</feature>
<accession>A0AA39XML8</accession>
<gene>
    <name evidence="3" type="ORF">B0T17DRAFT_483197</name>
</gene>
<comment type="caution">
    <text evidence="3">The sequence shown here is derived from an EMBL/GenBank/DDBJ whole genome shotgun (WGS) entry which is preliminary data.</text>
</comment>
<name>A0AA39XML8_9PEZI</name>
<sequence>MGFFGRSKKVKKDAPSIPVKDRNWSPPQYHRHPPHPSSQPLQPWCPNGHYHPQAHFHPAGLLPPPPPPQPPTQLPITYPPPIIVNQHHYYLALQPSFQAAPGPNTSSGPMNNKSNLNLGSTVDLAASVFPGADIPQLFDDGLPAWYGHRTQLLNQSAALCDQISNRFSEVLTSIDRDRYTGNEKDLFTWQPGQPLSPQTPPSNRSVGEKGLPKTGKKGRSRDSPKGQTTAVAASVISGNYFSKVELYANSRLPMDLPPLRLYIPNYPLLCLAAQYSERVYERPTGAERDAHVDADWRTGTKAMVIKSVPMDYMNTIVFAIRGTATFMDWAVNLNMAPASPIGFLDDPGNFCHSGFLCSARKMIAPVAQRLRQLLEEDPGRASYSLLITGHSAGGAIAALLYSHMLSTSKAAESELNILTGCFKRVHCITFGTPPVSLMPLTKPEDFDRRPQLRKSLFMSFINEGDPVARADKAYVKSLLELFAAPAPIVTPIQKNEGSTSILEIGTASTKKPTSKEKEKEKASKASLLSAKTGKSAKSKSTTAINETAAKVKTQQQINGPVWKVPPCTLSSAGRIVVLRSGDPRARLRGKNTVEERLNAGVVAHIATDEQLREVIWGDPLCHVMKLYAGRIETLAVGAVTARGY</sequence>
<feature type="region of interest" description="Disordered" evidence="1">
    <location>
        <begin position="1"/>
        <end position="77"/>
    </location>
</feature>
<dbReference type="EMBL" id="JAULSR010000001">
    <property type="protein sequence ID" value="KAK0636386.1"/>
    <property type="molecule type" value="Genomic_DNA"/>
</dbReference>
<dbReference type="InterPro" id="IPR029058">
    <property type="entry name" value="AB_hydrolase_fold"/>
</dbReference>
<dbReference type="CDD" id="cd00519">
    <property type="entry name" value="Lipase_3"/>
    <property type="match status" value="1"/>
</dbReference>
<proteinExistence type="predicted"/>
<dbReference type="AlphaFoldDB" id="A0AA39XML8"/>
<evidence type="ECO:0000313" key="4">
    <source>
        <dbReference type="Proteomes" id="UP001174934"/>
    </source>
</evidence>
<keyword evidence="4" id="KW-1185">Reference proteome</keyword>
<protein>
    <submittedName>
        <fullName evidence="3">Alpha/Beta hydrolase protein</fullName>
    </submittedName>
</protein>
<feature type="region of interest" description="Disordered" evidence="1">
    <location>
        <begin position="503"/>
        <end position="541"/>
    </location>
</feature>
<dbReference type="Gene3D" id="3.40.50.1820">
    <property type="entry name" value="alpha/beta hydrolase"/>
    <property type="match status" value="1"/>
</dbReference>
<feature type="compositionally biased region" description="Polar residues" evidence="1">
    <location>
        <begin position="190"/>
        <end position="205"/>
    </location>
</feature>
<dbReference type="GO" id="GO:0006629">
    <property type="term" value="P:lipid metabolic process"/>
    <property type="evidence" value="ECO:0007669"/>
    <property type="project" value="InterPro"/>
</dbReference>
<dbReference type="InterPro" id="IPR002921">
    <property type="entry name" value="Fungal_lipase-type"/>
</dbReference>
<dbReference type="Proteomes" id="UP001174934">
    <property type="component" value="Unassembled WGS sequence"/>
</dbReference>
<feature type="compositionally biased region" description="Basic residues" evidence="1">
    <location>
        <begin position="1"/>
        <end position="11"/>
    </location>
</feature>
<dbReference type="PANTHER" id="PTHR46023">
    <property type="entry name" value="LIPASE CLASS 3 PROTEIN-LIKE"/>
    <property type="match status" value="1"/>
</dbReference>
<dbReference type="PANTHER" id="PTHR46023:SF6">
    <property type="entry name" value="LIPASE CLASS 3 FAMILY PROTEIN"/>
    <property type="match status" value="1"/>
</dbReference>
<feature type="compositionally biased region" description="Low complexity" evidence="1">
    <location>
        <begin position="524"/>
        <end position="541"/>
    </location>
</feature>
<dbReference type="GO" id="GO:0016787">
    <property type="term" value="F:hydrolase activity"/>
    <property type="evidence" value="ECO:0007669"/>
    <property type="project" value="UniProtKB-KW"/>
</dbReference>
<evidence type="ECO:0000256" key="1">
    <source>
        <dbReference type="SAM" id="MobiDB-lite"/>
    </source>
</evidence>
<feature type="compositionally biased region" description="Basic and acidic residues" evidence="1">
    <location>
        <begin position="513"/>
        <end position="523"/>
    </location>
</feature>
<feature type="domain" description="Fungal lipase-type" evidence="2">
    <location>
        <begin position="317"/>
        <end position="470"/>
    </location>
</feature>
<keyword evidence="3" id="KW-0378">Hydrolase</keyword>
<dbReference type="SUPFAM" id="SSF53474">
    <property type="entry name" value="alpha/beta-Hydrolases"/>
    <property type="match status" value="1"/>
</dbReference>
<reference evidence="3" key="1">
    <citation type="submission" date="2023-06" db="EMBL/GenBank/DDBJ databases">
        <title>Genome-scale phylogeny and comparative genomics of the fungal order Sordariales.</title>
        <authorList>
            <consortium name="Lawrence Berkeley National Laboratory"/>
            <person name="Hensen N."/>
            <person name="Bonometti L."/>
            <person name="Westerberg I."/>
            <person name="Brannstrom I.O."/>
            <person name="Guillou S."/>
            <person name="Cros-Aarteil S."/>
            <person name="Calhoun S."/>
            <person name="Haridas S."/>
            <person name="Kuo A."/>
            <person name="Mondo S."/>
            <person name="Pangilinan J."/>
            <person name="Riley R."/>
            <person name="LaButti K."/>
            <person name="Andreopoulos B."/>
            <person name="Lipzen A."/>
            <person name="Chen C."/>
            <person name="Yanf M."/>
            <person name="Daum C."/>
            <person name="Ng V."/>
            <person name="Clum A."/>
            <person name="Steindorff A."/>
            <person name="Ohm R."/>
            <person name="Martin F."/>
            <person name="Silar P."/>
            <person name="Natvig D."/>
            <person name="Lalanne C."/>
            <person name="Gautier V."/>
            <person name="Ament-velasquez S.L."/>
            <person name="Kruys A."/>
            <person name="Hutchinson M.I."/>
            <person name="Powell A.J."/>
            <person name="Barry K."/>
            <person name="Miller A.N."/>
            <person name="Grigoriev I.V."/>
            <person name="Debuchy R."/>
            <person name="Gladieux P."/>
            <person name="Thoren M.H."/>
            <person name="Johannesson H."/>
        </authorList>
    </citation>
    <scope>NUCLEOTIDE SEQUENCE</scope>
    <source>
        <strain evidence="3">SMH3391-2</strain>
    </source>
</reference>
<dbReference type="Pfam" id="PF01764">
    <property type="entry name" value="Lipase_3"/>
    <property type="match status" value="1"/>
</dbReference>
<evidence type="ECO:0000313" key="3">
    <source>
        <dbReference type="EMBL" id="KAK0636386.1"/>
    </source>
</evidence>
<organism evidence="3 4">
    <name type="scientific">Bombardia bombarda</name>
    <dbReference type="NCBI Taxonomy" id="252184"/>
    <lineage>
        <taxon>Eukaryota</taxon>
        <taxon>Fungi</taxon>
        <taxon>Dikarya</taxon>
        <taxon>Ascomycota</taxon>
        <taxon>Pezizomycotina</taxon>
        <taxon>Sordariomycetes</taxon>
        <taxon>Sordariomycetidae</taxon>
        <taxon>Sordariales</taxon>
        <taxon>Lasiosphaeriaceae</taxon>
        <taxon>Bombardia</taxon>
    </lineage>
</organism>